<keyword evidence="2" id="KW-0812">Transmembrane</keyword>
<gene>
    <name evidence="3" type="ORF">C5750_18830</name>
</gene>
<organism evidence="3 4">
    <name type="scientific">Phyllobacterium myrsinacearum</name>
    <dbReference type="NCBI Taxonomy" id="28101"/>
    <lineage>
        <taxon>Bacteria</taxon>
        <taxon>Pseudomonadati</taxon>
        <taxon>Pseudomonadota</taxon>
        <taxon>Alphaproteobacteria</taxon>
        <taxon>Hyphomicrobiales</taxon>
        <taxon>Phyllobacteriaceae</taxon>
        <taxon>Phyllobacterium</taxon>
    </lineage>
</organism>
<evidence type="ECO:0008006" key="5">
    <source>
        <dbReference type="Google" id="ProtNLM"/>
    </source>
</evidence>
<dbReference type="Proteomes" id="UP000238563">
    <property type="component" value="Unassembled WGS sequence"/>
</dbReference>
<proteinExistence type="predicted"/>
<dbReference type="RefSeq" id="WP_105735586.1">
    <property type="nucleotide sequence ID" value="NZ_PVBT01000006.1"/>
</dbReference>
<keyword evidence="2" id="KW-1133">Transmembrane helix</keyword>
<name>A0A2S9JDF0_9HYPH</name>
<accession>A0A2S9JDF0</accession>
<dbReference type="AlphaFoldDB" id="A0A2S9JDF0"/>
<dbReference type="EMBL" id="PVBT01000006">
    <property type="protein sequence ID" value="PRD50908.1"/>
    <property type="molecule type" value="Genomic_DNA"/>
</dbReference>
<feature type="coiled-coil region" evidence="1">
    <location>
        <begin position="12"/>
        <end position="39"/>
    </location>
</feature>
<dbReference type="OrthoDB" id="8115897at2"/>
<reference evidence="3 4" key="1">
    <citation type="submission" date="2018-02" db="EMBL/GenBank/DDBJ databases">
        <title>The draft genome of Phyllobacterium myrsinacearum DSM5892.</title>
        <authorList>
            <person name="Li L."/>
            <person name="Liu L."/>
            <person name="Zhang X."/>
            <person name="Wang T."/>
        </authorList>
    </citation>
    <scope>NUCLEOTIDE SEQUENCE [LARGE SCALE GENOMIC DNA]</scope>
    <source>
        <strain evidence="3 4">DSM 5892</strain>
    </source>
</reference>
<feature type="transmembrane region" description="Helical" evidence="2">
    <location>
        <begin position="64"/>
        <end position="81"/>
    </location>
</feature>
<evidence type="ECO:0000256" key="2">
    <source>
        <dbReference type="SAM" id="Phobius"/>
    </source>
</evidence>
<comment type="caution">
    <text evidence="3">The sequence shown here is derived from an EMBL/GenBank/DDBJ whole genome shotgun (WGS) entry which is preliminary data.</text>
</comment>
<protein>
    <recommendedName>
        <fullName evidence="5">DUF883 domain-containing protein</fullName>
    </recommendedName>
</protein>
<sequence length="83" mass="8839">MAIFSKNTDDIQDDVEAQIAALRKEVSRLTANLADMGGEKLDDVKRAATKQVRYAADAAKENPLATLAIVAGAALLIGLVSRR</sequence>
<keyword evidence="2" id="KW-0472">Membrane</keyword>
<evidence type="ECO:0000256" key="1">
    <source>
        <dbReference type="SAM" id="Coils"/>
    </source>
</evidence>
<evidence type="ECO:0000313" key="4">
    <source>
        <dbReference type="Proteomes" id="UP000238563"/>
    </source>
</evidence>
<evidence type="ECO:0000313" key="3">
    <source>
        <dbReference type="EMBL" id="PRD50908.1"/>
    </source>
</evidence>
<keyword evidence="4" id="KW-1185">Reference proteome</keyword>
<keyword evidence="1" id="KW-0175">Coiled coil</keyword>